<evidence type="ECO:0000313" key="1">
    <source>
        <dbReference type="EMBL" id="MPC79664.1"/>
    </source>
</evidence>
<accession>A0A5B7IGH4</accession>
<dbReference type="AlphaFoldDB" id="A0A5B7IGH4"/>
<name>A0A5B7IGH4_PORTR</name>
<comment type="caution">
    <text evidence="1">The sequence shown here is derived from an EMBL/GenBank/DDBJ whole genome shotgun (WGS) entry which is preliminary data.</text>
</comment>
<dbReference type="Proteomes" id="UP000324222">
    <property type="component" value="Unassembled WGS sequence"/>
</dbReference>
<reference evidence="1 2" key="1">
    <citation type="submission" date="2019-05" db="EMBL/GenBank/DDBJ databases">
        <title>Another draft genome of Portunus trituberculatus and its Hox gene families provides insights of decapod evolution.</title>
        <authorList>
            <person name="Jeong J.-H."/>
            <person name="Song I."/>
            <person name="Kim S."/>
            <person name="Choi T."/>
            <person name="Kim D."/>
            <person name="Ryu S."/>
            <person name="Kim W."/>
        </authorList>
    </citation>
    <scope>NUCLEOTIDE SEQUENCE [LARGE SCALE GENOMIC DNA]</scope>
    <source>
        <tissue evidence="1">Muscle</tissue>
    </source>
</reference>
<evidence type="ECO:0000313" key="2">
    <source>
        <dbReference type="Proteomes" id="UP000324222"/>
    </source>
</evidence>
<keyword evidence="2" id="KW-1185">Reference proteome</keyword>
<gene>
    <name evidence="1" type="ORF">E2C01_074200</name>
</gene>
<proteinExistence type="predicted"/>
<organism evidence="1 2">
    <name type="scientific">Portunus trituberculatus</name>
    <name type="common">Swimming crab</name>
    <name type="synonym">Neptunus trituberculatus</name>
    <dbReference type="NCBI Taxonomy" id="210409"/>
    <lineage>
        <taxon>Eukaryota</taxon>
        <taxon>Metazoa</taxon>
        <taxon>Ecdysozoa</taxon>
        <taxon>Arthropoda</taxon>
        <taxon>Crustacea</taxon>
        <taxon>Multicrustacea</taxon>
        <taxon>Malacostraca</taxon>
        <taxon>Eumalacostraca</taxon>
        <taxon>Eucarida</taxon>
        <taxon>Decapoda</taxon>
        <taxon>Pleocyemata</taxon>
        <taxon>Brachyura</taxon>
        <taxon>Eubrachyura</taxon>
        <taxon>Portunoidea</taxon>
        <taxon>Portunidae</taxon>
        <taxon>Portuninae</taxon>
        <taxon>Portunus</taxon>
    </lineage>
</organism>
<protein>
    <submittedName>
        <fullName evidence="1">Uncharacterized protein</fullName>
    </submittedName>
</protein>
<sequence length="34" mass="3927">MRFTAGRCWAAAPRGVWWRWRTKPTMTLPACGTC</sequence>
<dbReference type="EMBL" id="VSRR010051721">
    <property type="protein sequence ID" value="MPC79664.1"/>
    <property type="molecule type" value="Genomic_DNA"/>
</dbReference>